<accession>A0AAV0WXN1</accession>
<name>A0AAV0WXN1_9HEMI</name>
<comment type="caution">
    <text evidence="1">The sequence shown here is derived from an EMBL/GenBank/DDBJ whole genome shotgun (WGS) entry which is preliminary data.</text>
</comment>
<protein>
    <submittedName>
        <fullName evidence="1">Uncharacterized protein</fullName>
    </submittedName>
</protein>
<dbReference type="AlphaFoldDB" id="A0AAV0WXN1"/>
<evidence type="ECO:0000313" key="1">
    <source>
        <dbReference type="EMBL" id="CAI6360795.1"/>
    </source>
</evidence>
<keyword evidence="2" id="KW-1185">Reference proteome</keyword>
<dbReference type="EMBL" id="CARXXK010000003">
    <property type="protein sequence ID" value="CAI6360795.1"/>
    <property type="molecule type" value="Genomic_DNA"/>
</dbReference>
<evidence type="ECO:0000313" key="2">
    <source>
        <dbReference type="Proteomes" id="UP001160148"/>
    </source>
</evidence>
<proteinExistence type="predicted"/>
<gene>
    <name evidence="1" type="ORF">MEUPH1_LOCUS16050</name>
</gene>
<reference evidence="1 2" key="1">
    <citation type="submission" date="2023-01" db="EMBL/GenBank/DDBJ databases">
        <authorList>
            <person name="Whitehead M."/>
        </authorList>
    </citation>
    <scope>NUCLEOTIDE SEQUENCE [LARGE SCALE GENOMIC DNA]</scope>
</reference>
<dbReference type="Proteomes" id="UP001160148">
    <property type="component" value="Unassembled WGS sequence"/>
</dbReference>
<sequence length="73" mass="8289">MSPESPARCALCHGGHPANYKCCPVYKKLNYRPPRLEHFIISTTKSHTNFPKSALNSNTNRPSYEITFCCDPF</sequence>
<organism evidence="1 2">
    <name type="scientific">Macrosiphum euphorbiae</name>
    <name type="common">potato aphid</name>
    <dbReference type="NCBI Taxonomy" id="13131"/>
    <lineage>
        <taxon>Eukaryota</taxon>
        <taxon>Metazoa</taxon>
        <taxon>Ecdysozoa</taxon>
        <taxon>Arthropoda</taxon>
        <taxon>Hexapoda</taxon>
        <taxon>Insecta</taxon>
        <taxon>Pterygota</taxon>
        <taxon>Neoptera</taxon>
        <taxon>Paraneoptera</taxon>
        <taxon>Hemiptera</taxon>
        <taxon>Sternorrhyncha</taxon>
        <taxon>Aphidomorpha</taxon>
        <taxon>Aphidoidea</taxon>
        <taxon>Aphididae</taxon>
        <taxon>Macrosiphini</taxon>
        <taxon>Macrosiphum</taxon>
    </lineage>
</organism>